<feature type="domain" description="Helicase Helix-turn-helix" evidence="2">
    <location>
        <begin position="642"/>
        <end position="729"/>
    </location>
</feature>
<dbReference type="SUPFAM" id="SSF52540">
    <property type="entry name" value="P-loop containing nucleoside triphosphate hydrolases"/>
    <property type="match status" value="2"/>
</dbReference>
<dbReference type="PANTHER" id="PTHR47642:SF6">
    <property type="entry name" value="ATP-DEPENDENT DNA HELICASE"/>
    <property type="match status" value="1"/>
</dbReference>
<dbReference type="InterPro" id="IPR051055">
    <property type="entry name" value="PIF1_helicase"/>
</dbReference>
<proteinExistence type="predicted"/>
<accession>A0ABP8HDW9</accession>
<dbReference type="RefSeq" id="WP_345257007.1">
    <property type="nucleotide sequence ID" value="NZ_BAABGY010000011.1"/>
</dbReference>
<dbReference type="Proteomes" id="UP001501725">
    <property type="component" value="Unassembled WGS sequence"/>
</dbReference>
<reference evidence="4" key="1">
    <citation type="journal article" date="2019" name="Int. J. Syst. Evol. Microbiol.">
        <title>The Global Catalogue of Microorganisms (GCM) 10K type strain sequencing project: providing services to taxonomists for standard genome sequencing and annotation.</title>
        <authorList>
            <consortium name="The Broad Institute Genomics Platform"/>
            <consortium name="The Broad Institute Genome Sequencing Center for Infectious Disease"/>
            <person name="Wu L."/>
            <person name="Ma J."/>
        </authorList>
    </citation>
    <scope>NUCLEOTIDE SEQUENCE [LARGE SCALE GENOMIC DNA]</scope>
    <source>
        <strain evidence="4">JCM 17919</strain>
    </source>
</reference>
<comment type="caution">
    <text evidence="3">The sequence shown here is derived from an EMBL/GenBank/DDBJ whole genome shotgun (WGS) entry which is preliminary data.</text>
</comment>
<dbReference type="Pfam" id="PF05970">
    <property type="entry name" value="PIF1"/>
    <property type="match status" value="1"/>
</dbReference>
<evidence type="ECO:0000259" key="1">
    <source>
        <dbReference type="Pfam" id="PF05970"/>
    </source>
</evidence>
<dbReference type="Gene3D" id="2.30.30.940">
    <property type="match status" value="1"/>
</dbReference>
<evidence type="ECO:0000313" key="4">
    <source>
        <dbReference type="Proteomes" id="UP001501725"/>
    </source>
</evidence>
<name>A0ABP8HDW9_9BACT</name>
<dbReference type="InterPro" id="IPR010285">
    <property type="entry name" value="DNA_helicase_pif1-like_DEAD"/>
</dbReference>
<evidence type="ECO:0000313" key="3">
    <source>
        <dbReference type="EMBL" id="GAA4338030.1"/>
    </source>
</evidence>
<dbReference type="PANTHER" id="PTHR47642">
    <property type="entry name" value="ATP-DEPENDENT DNA HELICASE"/>
    <property type="match status" value="1"/>
</dbReference>
<dbReference type="EMBL" id="BAABGY010000011">
    <property type="protein sequence ID" value="GAA4338030.1"/>
    <property type="molecule type" value="Genomic_DNA"/>
</dbReference>
<gene>
    <name evidence="3" type="ORF">GCM10023184_34190</name>
</gene>
<keyword evidence="4" id="KW-1185">Reference proteome</keyword>
<dbReference type="Pfam" id="PF14493">
    <property type="entry name" value="HTH_40"/>
    <property type="match status" value="1"/>
</dbReference>
<dbReference type="Gene3D" id="3.40.50.300">
    <property type="entry name" value="P-loop containing nucleotide triphosphate hydrolases"/>
    <property type="match status" value="2"/>
</dbReference>
<dbReference type="InterPro" id="IPR027417">
    <property type="entry name" value="P-loop_NTPase"/>
</dbReference>
<feature type="domain" description="DNA helicase Pif1-like DEAD-box helicase" evidence="1">
    <location>
        <begin position="14"/>
        <end position="175"/>
    </location>
</feature>
<sequence length="740" mass="84291">MKSQDASNTLFQLALDLVNSTTQHLFLTGKAGTGKTTFLRFVKEHTRKNTVVVAPTGVAAINAGGVTMHSFFQLPFGTFVPGSFHRSGQSASVEVTDRHSLFKNIRFGADKRKLLEELELLIIDEVSMMRCDMLDAIDTILRHFRKMPYVPFGGVQVLFIGDLFQLPPVVQNEEWSILQQYYESPFFFSAKSVAEAPPLYIELKKIYRQNEQVFIDILNRIRNNATTGQDLNVLNARFRQDFLPPADEHYITITTHNKKADTINRAELDKLKGRVYTFQAELKGDFSEKALPTDTELQLKEGAQVMFIKNDSSAERRYYNGRLATIKWILNDEIMVSFPDGGDDLKLEKETWKNIRYTYNKENDDIDEEELGSFTQYPVRLAWAITVHKSQGLTFSRAIIDAGASFAPGQVYVALSRCTDMEGMVLRSRIYSNAIATDSRVLAFAQQESDEEVLRERLESEKYKCWSLDLLKLFDWHRIVYELHEWSIVVPEKKLPDVEATLKLSQALVVRAKEAADTARKFQAQLIRLTDDAQRTGDTAALADRMSKAVGYFAQILAQDILLPVQEHLKELAYNTRVKKYKEDIIKLEGFLWQQLQRLLTASWGELKFFDDFAGYQRYNPAEQSMHKKEAAKKPKTEKGATLQVTLELFESGKSIEEIATVRNLAISTVESHLAQFVREGRLQINDVVEPVKVEQILKVMDEVGTESLGLIKGRLGDAYSFGEIRAVLNHRLFAQKLSA</sequence>
<dbReference type="InterPro" id="IPR029491">
    <property type="entry name" value="Helicase_HTH"/>
</dbReference>
<protein>
    <submittedName>
        <fullName evidence="3">Helix-turn-helix domain-containing protein</fullName>
    </submittedName>
</protein>
<dbReference type="CDD" id="cd18809">
    <property type="entry name" value="SF1_C_RecD"/>
    <property type="match status" value="1"/>
</dbReference>
<dbReference type="Gene3D" id="1.10.10.1390">
    <property type="entry name" value="ATP-dependent DNA helicase RecQ"/>
    <property type="match status" value="1"/>
</dbReference>
<evidence type="ECO:0000259" key="2">
    <source>
        <dbReference type="Pfam" id="PF14493"/>
    </source>
</evidence>
<organism evidence="3 4">
    <name type="scientific">Flaviaesturariibacter amylovorans</name>
    <dbReference type="NCBI Taxonomy" id="1084520"/>
    <lineage>
        <taxon>Bacteria</taxon>
        <taxon>Pseudomonadati</taxon>
        <taxon>Bacteroidota</taxon>
        <taxon>Chitinophagia</taxon>
        <taxon>Chitinophagales</taxon>
        <taxon>Chitinophagaceae</taxon>
        <taxon>Flaviaestuariibacter</taxon>
    </lineage>
</organism>